<protein>
    <submittedName>
        <fullName evidence="1">Uncharacterized protein</fullName>
    </submittedName>
</protein>
<evidence type="ECO:0000313" key="1">
    <source>
        <dbReference type="EMBL" id="NML69254.1"/>
    </source>
</evidence>
<dbReference type="Proteomes" id="UP000544054">
    <property type="component" value="Unassembled WGS sequence"/>
</dbReference>
<proteinExistence type="predicted"/>
<reference evidence="1 2" key="1">
    <citation type="submission" date="2020-04" db="EMBL/GenBank/DDBJ databases">
        <title>Chryseobacterium sp. RP-3-3 sp. nov., isolated from Jeju soil.</title>
        <authorList>
            <person name="Dahal R.H."/>
        </authorList>
    </citation>
    <scope>NUCLEOTIDE SEQUENCE [LARGE SCALE GENOMIC DNA]</scope>
    <source>
        <strain evidence="1 2">RP-3-3</strain>
    </source>
</reference>
<dbReference type="EMBL" id="JABBGI010000005">
    <property type="protein sequence ID" value="NML69254.1"/>
    <property type="molecule type" value="Genomic_DNA"/>
</dbReference>
<comment type="caution">
    <text evidence="1">The sequence shown here is derived from an EMBL/GenBank/DDBJ whole genome shotgun (WGS) entry which is preliminary data.</text>
</comment>
<keyword evidence="2" id="KW-1185">Reference proteome</keyword>
<name>A0A7Y0FRB1_9FLAO</name>
<evidence type="ECO:0000313" key="2">
    <source>
        <dbReference type="Proteomes" id="UP000544054"/>
    </source>
</evidence>
<organism evidence="1 2">
    <name type="scientific">Chryseobacterium antibioticum</name>
    <dbReference type="NCBI Taxonomy" id="2728847"/>
    <lineage>
        <taxon>Bacteria</taxon>
        <taxon>Pseudomonadati</taxon>
        <taxon>Bacteroidota</taxon>
        <taxon>Flavobacteriia</taxon>
        <taxon>Flavobacteriales</taxon>
        <taxon>Weeksellaceae</taxon>
        <taxon>Chryseobacterium group</taxon>
        <taxon>Chryseobacterium</taxon>
    </lineage>
</organism>
<dbReference type="RefSeq" id="WP_169233819.1">
    <property type="nucleotide sequence ID" value="NZ_JABBGI010000005.1"/>
</dbReference>
<sequence>MSFSSKYPNSLPIAKKSTTNPSEFVSVFTFEELLQEVEFDLGVKEFVVMEIDKTNYAILFLSLIVLAGCRKNNQNQQQKIAEGLAVKSPETVKKLIFYLNTIPRRMWR</sequence>
<gene>
    <name evidence="1" type="ORF">HHL23_05535</name>
</gene>
<accession>A0A7Y0FRB1</accession>
<dbReference type="AlphaFoldDB" id="A0A7Y0FRB1"/>